<evidence type="ECO:0000313" key="3">
    <source>
        <dbReference type="Proteomes" id="UP000813462"/>
    </source>
</evidence>
<dbReference type="PANTHER" id="PTHR31286:SF99">
    <property type="entry name" value="DUF4283 DOMAIN-CONTAINING PROTEIN"/>
    <property type="match status" value="1"/>
</dbReference>
<evidence type="ECO:0008006" key="4">
    <source>
        <dbReference type="Google" id="ProtNLM"/>
    </source>
</evidence>
<gene>
    <name evidence="2" type="ORF">FEM48_Zijuj01G0246800</name>
</gene>
<dbReference type="InterPro" id="IPR040256">
    <property type="entry name" value="At4g02000-like"/>
</dbReference>
<sequence>MTKKQSIYLGTIRNRCQSFNVKFQIHNVIVKQSQRLWVFGGGESMVGRRKYKRAFDATAKLKWLFPSAWITKTRTPNNDLDAVGASILMQRKANTERNLGKDDFLNLNGSSVDFRAALLKKCTAQSEQIEENLDGKLCYNFLVQKLYSRWRIQGALVVIDLRNGYYLVKLPTWEDHSRVLSEGPWVIAEGRFARICVEVDISKPLIRKLIVGSRIQHVEYEGGADTENGDSTQRDENFAGSEGEYGPWLMVPNRK</sequence>
<reference evidence="2" key="1">
    <citation type="journal article" date="2021" name="Front. Plant Sci.">
        <title>Chromosome-Scale Genome Assembly for Chinese Sour Jujube and Insights Into Its Genome Evolution and Domestication Signature.</title>
        <authorList>
            <person name="Shen L.-Y."/>
            <person name="Luo H."/>
            <person name="Wang X.-L."/>
            <person name="Wang X.-M."/>
            <person name="Qiu X.-J."/>
            <person name="Liu H."/>
            <person name="Zhou S.-S."/>
            <person name="Jia K.-H."/>
            <person name="Nie S."/>
            <person name="Bao Y.-T."/>
            <person name="Zhang R.-G."/>
            <person name="Yun Q.-Z."/>
            <person name="Chai Y.-H."/>
            <person name="Lu J.-Y."/>
            <person name="Li Y."/>
            <person name="Zhao S.-W."/>
            <person name="Mao J.-F."/>
            <person name="Jia S.-G."/>
            <person name="Mao Y.-M."/>
        </authorList>
    </citation>
    <scope>NUCLEOTIDE SEQUENCE</scope>
    <source>
        <strain evidence="2">AT0</strain>
        <tissue evidence="2">Leaf</tissue>
    </source>
</reference>
<evidence type="ECO:0000313" key="2">
    <source>
        <dbReference type="EMBL" id="KAH7546870.1"/>
    </source>
</evidence>
<dbReference type="EMBL" id="JAEACU010000001">
    <property type="protein sequence ID" value="KAH7546870.1"/>
    <property type="molecule type" value="Genomic_DNA"/>
</dbReference>
<comment type="caution">
    <text evidence="2">The sequence shown here is derived from an EMBL/GenBank/DDBJ whole genome shotgun (WGS) entry which is preliminary data.</text>
</comment>
<organism evidence="2 3">
    <name type="scientific">Ziziphus jujuba var. spinosa</name>
    <dbReference type="NCBI Taxonomy" id="714518"/>
    <lineage>
        <taxon>Eukaryota</taxon>
        <taxon>Viridiplantae</taxon>
        <taxon>Streptophyta</taxon>
        <taxon>Embryophyta</taxon>
        <taxon>Tracheophyta</taxon>
        <taxon>Spermatophyta</taxon>
        <taxon>Magnoliopsida</taxon>
        <taxon>eudicotyledons</taxon>
        <taxon>Gunneridae</taxon>
        <taxon>Pentapetalae</taxon>
        <taxon>rosids</taxon>
        <taxon>fabids</taxon>
        <taxon>Rosales</taxon>
        <taxon>Rhamnaceae</taxon>
        <taxon>Paliureae</taxon>
        <taxon>Ziziphus</taxon>
    </lineage>
</organism>
<name>A0A978W4I6_ZIZJJ</name>
<dbReference type="PANTHER" id="PTHR31286">
    <property type="entry name" value="GLYCINE-RICH CELL WALL STRUCTURAL PROTEIN 1.8-LIKE"/>
    <property type="match status" value="1"/>
</dbReference>
<protein>
    <recommendedName>
        <fullName evidence="4">DUF4283 domain-containing protein</fullName>
    </recommendedName>
</protein>
<proteinExistence type="predicted"/>
<feature type="region of interest" description="Disordered" evidence="1">
    <location>
        <begin position="221"/>
        <end position="246"/>
    </location>
</feature>
<dbReference type="Proteomes" id="UP000813462">
    <property type="component" value="Unassembled WGS sequence"/>
</dbReference>
<accession>A0A978W4I6</accession>
<evidence type="ECO:0000256" key="1">
    <source>
        <dbReference type="SAM" id="MobiDB-lite"/>
    </source>
</evidence>
<dbReference type="AlphaFoldDB" id="A0A978W4I6"/>